<dbReference type="InterPro" id="IPR005785">
    <property type="entry name" value="B_amino_transI"/>
</dbReference>
<evidence type="ECO:0000256" key="11">
    <source>
        <dbReference type="ARBA" id="ARBA00048212"/>
    </source>
</evidence>
<comment type="catalytic activity">
    <reaction evidence="11 14">
        <text>L-valine + 2-oxoglutarate = 3-methyl-2-oxobutanoate + L-glutamate</text>
        <dbReference type="Rhea" id="RHEA:24813"/>
        <dbReference type="ChEBI" id="CHEBI:11851"/>
        <dbReference type="ChEBI" id="CHEBI:16810"/>
        <dbReference type="ChEBI" id="CHEBI:29985"/>
        <dbReference type="ChEBI" id="CHEBI:57762"/>
        <dbReference type="EC" id="2.6.1.42"/>
    </reaction>
</comment>
<comment type="pathway">
    <text evidence="3 14">Amino-acid biosynthesis; L-valine biosynthesis; L-valine from pyruvate: step 4/4.</text>
</comment>
<evidence type="ECO:0000256" key="3">
    <source>
        <dbReference type="ARBA" id="ARBA00004931"/>
    </source>
</evidence>
<comment type="cofactor">
    <cofactor evidence="1 14">
        <name>pyridoxal 5'-phosphate</name>
        <dbReference type="ChEBI" id="CHEBI:597326"/>
    </cofactor>
</comment>
<evidence type="ECO:0000256" key="6">
    <source>
        <dbReference type="ARBA" id="ARBA00022576"/>
    </source>
</evidence>
<evidence type="ECO:0000256" key="10">
    <source>
        <dbReference type="ARBA" id="ARBA00023304"/>
    </source>
</evidence>
<dbReference type="InterPro" id="IPR043131">
    <property type="entry name" value="BCAT-like_N"/>
</dbReference>
<dbReference type="Gene3D" id="3.30.470.10">
    <property type="match status" value="1"/>
</dbReference>
<dbReference type="RefSeq" id="WP_114641370.1">
    <property type="nucleotide sequence ID" value="NZ_JAACIO010000003.1"/>
</dbReference>
<dbReference type="Gene3D" id="3.20.10.10">
    <property type="entry name" value="D-amino Acid Aminotransferase, subunit A, domain 2"/>
    <property type="match status" value="1"/>
</dbReference>
<dbReference type="EMBL" id="QUAJ01000003">
    <property type="protein sequence ID" value="REI42747.1"/>
    <property type="molecule type" value="Genomic_DNA"/>
</dbReference>
<comment type="pathway">
    <text evidence="4 14">Amino-acid biosynthesis; L-leucine biosynthesis; L-leucine from 3-methyl-2-oxobutanoate: step 4/4.</text>
</comment>
<evidence type="ECO:0000256" key="9">
    <source>
        <dbReference type="ARBA" id="ARBA00022898"/>
    </source>
</evidence>
<evidence type="ECO:0000313" key="16">
    <source>
        <dbReference type="Proteomes" id="UP000263486"/>
    </source>
</evidence>
<comment type="similarity">
    <text evidence="5 14">Belongs to the class-IV pyridoxal-phosphate-dependent aminotransferase family.</text>
</comment>
<dbReference type="NCBIfam" id="NF005146">
    <property type="entry name" value="PRK06606.1"/>
    <property type="match status" value="1"/>
</dbReference>
<evidence type="ECO:0000256" key="8">
    <source>
        <dbReference type="ARBA" id="ARBA00022679"/>
    </source>
</evidence>
<dbReference type="PANTHER" id="PTHR42743:SF11">
    <property type="entry name" value="AMINODEOXYCHORISMATE LYASE"/>
    <property type="match status" value="1"/>
</dbReference>
<reference evidence="15 16" key="1">
    <citation type="submission" date="2018-08" db="EMBL/GenBank/DDBJ databases">
        <title>Draft genome sequence of Psychrilyobacter sp. strain SD5 isolated from Black Sea water.</title>
        <authorList>
            <person name="Yadav S."/>
            <person name="Villanueva L."/>
            <person name="Damste J.S.S."/>
        </authorList>
    </citation>
    <scope>NUCLEOTIDE SEQUENCE [LARGE SCALE GENOMIC DNA]</scope>
    <source>
        <strain evidence="15 16">SD5</strain>
    </source>
</reference>
<dbReference type="InterPro" id="IPR033939">
    <property type="entry name" value="BCAT_family"/>
</dbReference>
<evidence type="ECO:0000256" key="13">
    <source>
        <dbReference type="ARBA" id="ARBA00049229"/>
    </source>
</evidence>
<keyword evidence="10 14" id="KW-0100">Branched-chain amino acid biosynthesis</keyword>
<dbReference type="InterPro" id="IPR036038">
    <property type="entry name" value="Aminotransferase-like"/>
</dbReference>
<comment type="catalytic activity">
    <reaction evidence="12 14">
        <text>L-isoleucine + 2-oxoglutarate = (S)-3-methyl-2-oxopentanoate + L-glutamate</text>
        <dbReference type="Rhea" id="RHEA:24801"/>
        <dbReference type="ChEBI" id="CHEBI:16810"/>
        <dbReference type="ChEBI" id="CHEBI:29985"/>
        <dbReference type="ChEBI" id="CHEBI:35146"/>
        <dbReference type="ChEBI" id="CHEBI:58045"/>
        <dbReference type="EC" id="2.6.1.42"/>
    </reaction>
</comment>
<comment type="function">
    <text evidence="14">Acts on leucine, isoleucine and valine.</text>
</comment>
<dbReference type="PANTHER" id="PTHR42743">
    <property type="entry name" value="AMINO-ACID AMINOTRANSFERASE"/>
    <property type="match status" value="1"/>
</dbReference>
<dbReference type="SUPFAM" id="SSF56752">
    <property type="entry name" value="D-aminoacid aminotransferase-like PLP-dependent enzymes"/>
    <property type="match status" value="1"/>
</dbReference>
<dbReference type="CDD" id="cd01557">
    <property type="entry name" value="BCAT_beta_family"/>
    <property type="match status" value="1"/>
</dbReference>
<keyword evidence="6 14" id="KW-0032">Aminotransferase</keyword>
<dbReference type="GO" id="GO:0004084">
    <property type="term" value="F:branched-chain-amino-acid transaminase activity"/>
    <property type="evidence" value="ECO:0007669"/>
    <property type="project" value="UniProtKB-EC"/>
</dbReference>
<keyword evidence="16" id="KW-1185">Reference proteome</keyword>
<keyword evidence="7 14" id="KW-0028">Amino-acid biosynthesis</keyword>
<dbReference type="NCBIfam" id="TIGR01122">
    <property type="entry name" value="ilvE_I"/>
    <property type="match status" value="1"/>
</dbReference>
<organism evidence="15 16">
    <name type="scientific">Psychrilyobacter piezotolerans</name>
    <dbReference type="NCBI Taxonomy" id="2293438"/>
    <lineage>
        <taxon>Bacteria</taxon>
        <taxon>Fusobacteriati</taxon>
        <taxon>Fusobacteriota</taxon>
        <taxon>Fusobacteriia</taxon>
        <taxon>Fusobacteriales</taxon>
        <taxon>Fusobacteriaceae</taxon>
        <taxon>Psychrilyobacter</taxon>
    </lineage>
</organism>
<gene>
    <name evidence="14" type="primary">ilvE</name>
    <name evidence="15" type="ORF">DYH56_02985</name>
</gene>
<evidence type="ECO:0000256" key="14">
    <source>
        <dbReference type="RuleBase" id="RU364094"/>
    </source>
</evidence>
<evidence type="ECO:0000256" key="2">
    <source>
        <dbReference type="ARBA" id="ARBA00004824"/>
    </source>
</evidence>
<comment type="caution">
    <text evidence="15">The sequence shown here is derived from an EMBL/GenBank/DDBJ whole genome shotgun (WGS) entry which is preliminary data.</text>
</comment>
<protein>
    <recommendedName>
        <fullName evidence="14">Branched-chain-amino-acid aminotransferase</fullName>
        <shortName evidence="14">BCAT</shortName>
        <ecNumber evidence="14">2.6.1.42</ecNumber>
    </recommendedName>
</protein>
<dbReference type="EC" id="2.6.1.42" evidence="14"/>
<dbReference type="InterPro" id="IPR043132">
    <property type="entry name" value="BCAT-like_C"/>
</dbReference>
<evidence type="ECO:0000256" key="5">
    <source>
        <dbReference type="ARBA" id="ARBA00009320"/>
    </source>
</evidence>
<evidence type="ECO:0000256" key="4">
    <source>
        <dbReference type="ARBA" id="ARBA00005072"/>
    </source>
</evidence>
<dbReference type="InterPro" id="IPR001544">
    <property type="entry name" value="Aminotrans_IV"/>
</dbReference>
<sequence>MINTKKIWMNGEMIDHDNANVHVLSHVMHYGTSFFEGIRAYKTEEGTAIFRLDEHIDRLYNSCKIYRTEIPYTKEEIKKAISDTIKINGIKTAYIRPLVYRGYNSLGVNPSNCPVETMIATWEWGAYLGEEALTQGVDVCVSSWRRLAPNTMPTAAKAGGNYLSSQLIKVEALENGYDEGIALDYSGNVSEGSGENLFVISNGKIYSPQSGSSALIGITRDSVITIARDLGYEVVEETISRESLYTADELFFSGTAAEITPIASVDKIKIGIGKRGPITEKIQEAFFEMTEGKNIKYNSWLTYIK</sequence>
<accession>A0ABX9KJY8</accession>
<evidence type="ECO:0000256" key="7">
    <source>
        <dbReference type="ARBA" id="ARBA00022605"/>
    </source>
</evidence>
<evidence type="ECO:0000256" key="12">
    <source>
        <dbReference type="ARBA" id="ARBA00048798"/>
    </source>
</evidence>
<evidence type="ECO:0000313" key="15">
    <source>
        <dbReference type="EMBL" id="REI42747.1"/>
    </source>
</evidence>
<keyword evidence="9 14" id="KW-0663">Pyridoxal phosphate</keyword>
<proteinExistence type="inferred from homology"/>
<comment type="catalytic activity">
    <reaction evidence="13 14">
        <text>L-leucine + 2-oxoglutarate = 4-methyl-2-oxopentanoate + L-glutamate</text>
        <dbReference type="Rhea" id="RHEA:18321"/>
        <dbReference type="ChEBI" id="CHEBI:16810"/>
        <dbReference type="ChEBI" id="CHEBI:17865"/>
        <dbReference type="ChEBI" id="CHEBI:29985"/>
        <dbReference type="ChEBI" id="CHEBI:57427"/>
        <dbReference type="EC" id="2.6.1.42"/>
    </reaction>
</comment>
<keyword evidence="8 14" id="KW-0808">Transferase</keyword>
<dbReference type="InterPro" id="IPR050571">
    <property type="entry name" value="Class-IV_PLP-Dep_Aminotrnsfr"/>
</dbReference>
<dbReference type="Proteomes" id="UP000263486">
    <property type="component" value="Unassembled WGS sequence"/>
</dbReference>
<comment type="pathway">
    <text evidence="2 14">Amino-acid biosynthesis; L-isoleucine biosynthesis; L-isoleucine from 2-oxobutanoate: step 4/4.</text>
</comment>
<evidence type="ECO:0000256" key="1">
    <source>
        <dbReference type="ARBA" id="ARBA00001933"/>
    </source>
</evidence>
<dbReference type="Pfam" id="PF01063">
    <property type="entry name" value="Aminotran_4"/>
    <property type="match status" value="1"/>
</dbReference>
<name>A0ABX9KJY8_9FUSO</name>